<evidence type="ECO:0000313" key="3">
    <source>
        <dbReference type="Proteomes" id="UP000800235"/>
    </source>
</evidence>
<protein>
    <submittedName>
        <fullName evidence="2">Uncharacterized protein</fullName>
    </submittedName>
</protein>
<dbReference type="EMBL" id="MU007022">
    <property type="protein sequence ID" value="KAF2433115.1"/>
    <property type="molecule type" value="Genomic_DNA"/>
</dbReference>
<feature type="compositionally biased region" description="Polar residues" evidence="1">
    <location>
        <begin position="316"/>
        <end position="337"/>
    </location>
</feature>
<proteinExistence type="predicted"/>
<dbReference type="AlphaFoldDB" id="A0A9P4U0U3"/>
<dbReference type="OrthoDB" id="3939238at2759"/>
<feature type="compositionally biased region" description="Polar residues" evidence="1">
    <location>
        <begin position="61"/>
        <end position="87"/>
    </location>
</feature>
<evidence type="ECO:0000313" key="2">
    <source>
        <dbReference type="EMBL" id="KAF2433115.1"/>
    </source>
</evidence>
<keyword evidence="3" id="KW-1185">Reference proteome</keyword>
<feature type="region of interest" description="Disordered" evidence="1">
    <location>
        <begin position="133"/>
        <end position="262"/>
    </location>
</feature>
<feature type="region of interest" description="Disordered" evidence="1">
    <location>
        <begin position="61"/>
        <end position="90"/>
    </location>
</feature>
<sequence>MYPDTIISSSCYSPVSAASQLLTKSSISFQAMSSLASMAPFSNNGTSPANRGIHPSYQNYVSQQQAAAERSSPTASEISPLSPTYTLHSPPIEHVRRREVRSNANLLHHRWETLDSHARTEVTYLAYTPGTHAEATPRSAPSLITTFPPERPRSSVTPGTRWPMPSPSTTRFNQYHSYSSPATTFSPIGNNSNESWEASPQRSRSQSYMTSPTSYAPPWLDSAPEVHQEGSRGYSAWSAPEVMQSPQPAQSSDRRESEAMGGFTSPSEFALFAEATSSLNIVAIKSSPWSRGVRPSSRPLPTQSRLEAPLPPIPRSHSSPAPDTRSIGRQRSQSQLLTEALVGWDQDEGHQGSEISDDELPDYAQSQAEAHAHQRREAARRAQELEQRWSSARRRW</sequence>
<feature type="compositionally biased region" description="Basic and acidic residues" evidence="1">
    <location>
        <begin position="370"/>
        <end position="387"/>
    </location>
</feature>
<reference evidence="2" key="1">
    <citation type="journal article" date="2020" name="Stud. Mycol.">
        <title>101 Dothideomycetes genomes: a test case for predicting lifestyles and emergence of pathogens.</title>
        <authorList>
            <person name="Haridas S."/>
            <person name="Albert R."/>
            <person name="Binder M."/>
            <person name="Bloem J."/>
            <person name="Labutti K."/>
            <person name="Salamov A."/>
            <person name="Andreopoulos B."/>
            <person name="Baker S."/>
            <person name="Barry K."/>
            <person name="Bills G."/>
            <person name="Bluhm B."/>
            <person name="Cannon C."/>
            <person name="Castanera R."/>
            <person name="Culley D."/>
            <person name="Daum C."/>
            <person name="Ezra D."/>
            <person name="Gonzalez J."/>
            <person name="Henrissat B."/>
            <person name="Kuo A."/>
            <person name="Liang C."/>
            <person name="Lipzen A."/>
            <person name="Lutzoni F."/>
            <person name="Magnuson J."/>
            <person name="Mondo S."/>
            <person name="Nolan M."/>
            <person name="Ohm R."/>
            <person name="Pangilinan J."/>
            <person name="Park H.-J."/>
            <person name="Ramirez L."/>
            <person name="Alfaro M."/>
            <person name="Sun H."/>
            <person name="Tritt A."/>
            <person name="Yoshinaga Y."/>
            <person name="Zwiers L.-H."/>
            <person name="Turgeon B."/>
            <person name="Goodwin S."/>
            <person name="Spatafora J."/>
            <person name="Crous P."/>
            <person name="Grigoriev I."/>
        </authorList>
    </citation>
    <scope>NUCLEOTIDE SEQUENCE</scope>
    <source>
        <strain evidence="2">CBS 130266</strain>
    </source>
</reference>
<evidence type="ECO:0000256" key="1">
    <source>
        <dbReference type="SAM" id="MobiDB-lite"/>
    </source>
</evidence>
<organism evidence="2 3">
    <name type="scientific">Tothia fuscella</name>
    <dbReference type="NCBI Taxonomy" id="1048955"/>
    <lineage>
        <taxon>Eukaryota</taxon>
        <taxon>Fungi</taxon>
        <taxon>Dikarya</taxon>
        <taxon>Ascomycota</taxon>
        <taxon>Pezizomycotina</taxon>
        <taxon>Dothideomycetes</taxon>
        <taxon>Pleosporomycetidae</taxon>
        <taxon>Venturiales</taxon>
        <taxon>Cylindrosympodiaceae</taxon>
        <taxon>Tothia</taxon>
    </lineage>
</organism>
<name>A0A9P4U0U3_9PEZI</name>
<comment type="caution">
    <text evidence="2">The sequence shown here is derived from an EMBL/GenBank/DDBJ whole genome shotgun (WGS) entry which is preliminary data.</text>
</comment>
<feature type="region of interest" description="Disordered" evidence="1">
    <location>
        <begin position="288"/>
        <end position="396"/>
    </location>
</feature>
<feature type="compositionally biased region" description="Polar residues" evidence="1">
    <location>
        <begin position="167"/>
        <end position="214"/>
    </location>
</feature>
<gene>
    <name evidence="2" type="ORF">EJ08DRAFT_647511</name>
</gene>
<accession>A0A9P4U0U3</accession>
<dbReference type="Proteomes" id="UP000800235">
    <property type="component" value="Unassembled WGS sequence"/>
</dbReference>